<keyword evidence="12 17" id="KW-0472">Membrane</keyword>
<dbReference type="GO" id="GO:0005525">
    <property type="term" value="F:GTP binding"/>
    <property type="evidence" value="ECO:0007669"/>
    <property type="project" value="UniProtKB-KW"/>
</dbReference>
<dbReference type="GO" id="GO:0015093">
    <property type="term" value="F:ferrous iron transmembrane transporter activity"/>
    <property type="evidence" value="ECO:0007669"/>
    <property type="project" value="UniProtKB-UniRule"/>
</dbReference>
<keyword evidence="8 17" id="KW-1133">Transmembrane helix</keyword>
<feature type="transmembrane region" description="Helical" evidence="17">
    <location>
        <begin position="313"/>
        <end position="331"/>
    </location>
</feature>
<dbReference type="InterPro" id="IPR006073">
    <property type="entry name" value="GTP-bd"/>
</dbReference>
<feature type="transmembrane region" description="Helical" evidence="17">
    <location>
        <begin position="387"/>
        <end position="409"/>
    </location>
</feature>
<dbReference type="AlphaFoldDB" id="A0A0D7X773"/>
<feature type="transmembrane region" description="Helical" evidence="17">
    <location>
        <begin position="273"/>
        <end position="293"/>
    </location>
</feature>
<feature type="binding site" evidence="15">
    <location>
        <begin position="112"/>
        <end position="115"/>
    </location>
    <ligand>
        <name>GTP</name>
        <dbReference type="ChEBI" id="CHEBI:37565"/>
        <label>1</label>
    </ligand>
</feature>
<dbReference type="InterPro" id="IPR041069">
    <property type="entry name" value="FeoB_Cyto"/>
</dbReference>
<dbReference type="PRINTS" id="PR00326">
    <property type="entry name" value="GTP1OBG"/>
</dbReference>
<feature type="transmembrane region" description="Helical" evidence="17">
    <location>
        <begin position="610"/>
        <end position="631"/>
    </location>
</feature>
<dbReference type="Gene3D" id="1.10.287.1770">
    <property type="match status" value="1"/>
</dbReference>
<dbReference type="SUPFAM" id="SSF52540">
    <property type="entry name" value="P-loop containing nucleoside triphosphate hydrolases"/>
    <property type="match status" value="1"/>
</dbReference>
<feature type="transmembrane region" description="Helical" evidence="17">
    <location>
        <begin position="638"/>
        <end position="660"/>
    </location>
</feature>
<keyword evidence="16" id="KW-0460">Magnesium</keyword>
<dbReference type="GO" id="GO:0005886">
    <property type="term" value="C:plasma membrane"/>
    <property type="evidence" value="ECO:0007669"/>
    <property type="project" value="UniProtKB-SubCell"/>
</dbReference>
<dbReference type="PATRIC" id="fig|159743.3.peg.369"/>
<feature type="binding site" evidence="15">
    <location>
        <begin position="8"/>
        <end position="15"/>
    </location>
    <ligand>
        <name>GTP</name>
        <dbReference type="ChEBI" id="CHEBI:37565"/>
        <label>1</label>
    </ligand>
</feature>
<dbReference type="Gene3D" id="3.40.50.300">
    <property type="entry name" value="P-loop containing nucleotide triphosphate hydrolases"/>
    <property type="match status" value="1"/>
</dbReference>
<evidence type="ECO:0000256" key="8">
    <source>
        <dbReference type="ARBA" id="ARBA00022989"/>
    </source>
</evidence>
<dbReference type="GO" id="GO:0046872">
    <property type="term" value="F:metal ion binding"/>
    <property type="evidence" value="ECO:0007669"/>
    <property type="project" value="UniProtKB-KW"/>
</dbReference>
<dbReference type="InterPro" id="IPR003373">
    <property type="entry name" value="Fe2_transport_prot-B"/>
</dbReference>
<dbReference type="RefSeq" id="WP_044644487.1">
    <property type="nucleotide sequence ID" value="NZ_JTHP01000002.1"/>
</dbReference>
<organism evidence="19 20">
    <name type="scientific">Paenibacillus terrae</name>
    <dbReference type="NCBI Taxonomy" id="159743"/>
    <lineage>
        <taxon>Bacteria</taxon>
        <taxon>Bacillati</taxon>
        <taxon>Bacillota</taxon>
        <taxon>Bacilli</taxon>
        <taxon>Bacillales</taxon>
        <taxon>Paenibacillaceae</taxon>
        <taxon>Paenibacillus</taxon>
    </lineage>
</organism>
<feature type="transmembrane region" description="Helical" evidence="17">
    <location>
        <begin position="421"/>
        <end position="445"/>
    </location>
</feature>
<keyword evidence="11 15" id="KW-0342">GTP-binding</keyword>
<evidence type="ECO:0000256" key="11">
    <source>
        <dbReference type="ARBA" id="ARBA00023134"/>
    </source>
</evidence>
<dbReference type="InterPro" id="IPR027417">
    <property type="entry name" value="P-loop_NTPase"/>
</dbReference>
<feature type="transmembrane region" description="Helical" evidence="17">
    <location>
        <begin position="512"/>
        <end position="533"/>
    </location>
</feature>
<keyword evidence="9 17" id="KW-0408">Iron</keyword>
<evidence type="ECO:0000256" key="3">
    <source>
        <dbReference type="ARBA" id="ARBA00022448"/>
    </source>
</evidence>
<dbReference type="OrthoDB" id="9809127at2"/>
<dbReference type="Pfam" id="PF07670">
    <property type="entry name" value="Gate"/>
    <property type="match status" value="2"/>
</dbReference>
<evidence type="ECO:0000259" key="18">
    <source>
        <dbReference type="PROSITE" id="PS51711"/>
    </source>
</evidence>
<feature type="binding site" evidence="15">
    <location>
        <begin position="33"/>
        <end position="37"/>
    </location>
    <ligand>
        <name>GTP</name>
        <dbReference type="ChEBI" id="CHEBI:37565"/>
        <label>1</label>
    </ligand>
</feature>
<evidence type="ECO:0000256" key="17">
    <source>
        <dbReference type="RuleBase" id="RU362098"/>
    </source>
</evidence>
<feature type="binding site" evidence="15">
    <location>
        <begin position="52"/>
        <end position="55"/>
    </location>
    <ligand>
        <name>GTP</name>
        <dbReference type="ChEBI" id="CHEBI:37565"/>
        <label>1</label>
    </ligand>
</feature>
<feature type="binding site" evidence="16">
    <location>
        <position position="19"/>
    </location>
    <ligand>
        <name>Mg(2+)</name>
        <dbReference type="ChEBI" id="CHEBI:18420"/>
        <label>2</label>
    </ligand>
</feature>
<evidence type="ECO:0000256" key="2">
    <source>
        <dbReference type="ARBA" id="ARBA00004651"/>
    </source>
</evidence>
<evidence type="ECO:0000256" key="14">
    <source>
        <dbReference type="NCBIfam" id="TIGR00437"/>
    </source>
</evidence>
<dbReference type="EMBL" id="JTHP01000002">
    <property type="protein sequence ID" value="KJD47256.1"/>
    <property type="molecule type" value="Genomic_DNA"/>
</dbReference>
<keyword evidence="5 17" id="KW-0410">Iron transport</keyword>
<dbReference type="InterPro" id="IPR030389">
    <property type="entry name" value="G_FEOB_dom"/>
</dbReference>
<feature type="transmembrane region" description="Helical" evidence="17">
    <location>
        <begin position="451"/>
        <end position="470"/>
    </location>
</feature>
<dbReference type="NCBIfam" id="TIGR00437">
    <property type="entry name" value="feoB"/>
    <property type="match status" value="1"/>
</dbReference>
<gene>
    <name evidence="19" type="ORF">QD47_01655</name>
</gene>
<reference evidence="19 20" key="1">
    <citation type="submission" date="2014-11" db="EMBL/GenBank/DDBJ databases">
        <title>Draft Genome Sequences of Paenibacillus polymyxa NRRL B-30509 and Paenibacillus terrae NRRL B-30644, Strains from a Poultry Environment that Produce Tridecaptin A and Paenicidins.</title>
        <authorList>
            <person name="van Belkum M.J."/>
            <person name="Lohans C.T."/>
            <person name="Vederas J.C."/>
        </authorList>
    </citation>
    <scope>NUCLEOTIDE SEQUENCE [LARGE SCALE GENOMIC DNA]</scope>
    <source>
        <strain evidence="19 20">NRRL B-30644</strain>
    </source>
</reference>
<proteinExistence type="inferred from homology"/>
<dbReference type="PROSITE" id="PS51711">
    <property type="entry name" value="G_FEOB"/>
    <property type="match status" value="1"/>
</dbReference>
<dbReference type="InterPro" id="IPR011642">
    <property type="entry name" value="Gate_dom"/>
</dbReference>
<evidence type="ECO:0000313" key="20">
    <source>
        <dbReference type="Proteomes" id="UP000032534"/>
    </source>
</evidence>
<dbReference type="Pfam" id="PF07664">
    <property type="entry name" value="FeoB_C"/>
    <property type="match status" value="1"/>
</dbReference>
<name>A0A0D7X773_9BACL</name>
<evidence type="ECO:0000256" key="1">
    <source>
        <dbReference type="ARBA" id="ARBA00003926"/>
    </source>
</evidence>
<evidence type="ECO:0000256" key="5">
    <source>
        <dbReference type="ARBA" id="ARBA00022496"/>
    </source>
</evidence>
<dbReference type="CDD" id="cd01879">
    <property type="entry name" value="FeoB"/>
    <property type="match status" value="1"/>
</dbReference>
<evidence type="ECO:0000256" key="4">
    <source>
        <dbReference type="ARBA" id="ARBA00022475"/>
    </source>
</evidence>
<dbReference type="InterPro" id="IPR050860">
    <property type="entry name" value="FeoB_GTPase"/>
</dbReference>
<feature type="domain" description="FeoB-type G" evidence="18">
    <location>
        <begin position="1"/>
        <end position="161"/>
    </location>
</feature>
<keyword evidence="4" id="KW-1003">Cell membrane</keyword>
<evidence type="ECO:0000256" key="9">
    <source>
        <dbReference type="ARBA" id="ARBA00023004"/>
    </source>
</evidence>
<keyword evidence="20" id="KW-1185">Reference proteome</keyword>
<comment type="similarity">
    <text evidence="17">Belongs to the TRAFAC class TrmE-Era-EngA-EngB-Septin-like GTPase superfamily. FeoB GTPase (TC 9.A.8) family.</text>
</comment>
<feature type="transmembrane region" description="Helical" evidence="17">
    <location>
        <begin position="343"/>
        <end position="367"/>
    </location>
</feature>
<dbReference type="Pfam" id="PF17910">
    <property type="entry name" value="FeoB_Cyto"/>
    <property type="match status" value="1"/>
</dbReference>
<keyword evidence="7 15" id="KW-0547">Nucleotide-binding</keyword>
<keyword evidence="3 17" id="KW-0813">Transport</keyword>
<evidence type="ECO:0000256" key="13">
    <source>
        <dbReference type="ARBA" id="ARBA00031200"/>
    </source>
</evidence>
<evidence type="ECO:0000256" key="12">
    <source>
        <dbReference type="ARBA" id="ARBA00023136"/>
    </source>
</evidence>
<sequence>MDMIALFGNPNTGKTSLFNKLTRTYAEVGNWSGVTVEKKTGLLRDKSAVLVDLPGAYSLLPLSLDEGIATRYLLEEPPAALINIVDASQLQRNLYLTVQLLEYGRPLVLGLNMTDVADATGLRVNKELLADQLNVPIIPMVARTGSGSKQMLASLREVRRAPNSFQLDYGPAVEAAITDICSLLTNTLVPSPRWAALQCLENNPVVMEWMTNKVQREKVTERIQRCEKELLREGYSATPAQHIRSVRTAWIADLCTKALDTSKLKPHSLTDRLDALLTHRYLGIPIFLLLMYATFKFTFDWAGTVLSDMLDGFFSGTLSSWITELLVYLNASAFTQSLIVDGIVAGVGGVLVFLPQIAILFLIISLIEDSGYMARVTILMDRLMQAVGLNGKSFIPFIIGFGCNVPAIMAARTIEQPRERLITTLLVPFMSCSARLPVYALFAGVFFPTHAASIIMLMYVLGITVSLILAKIFSKVSILSGEPSLFIVELPPYRVPQALTLFRSTWEKVKGFVRKAGTIILAGSVGIWLLSNFGPQGFGADMNDSLLATVGGWFAPILAPLGFGTWQAGASLLTGFMAKEVVVSTMNIIYHVPDMQGLEMQVRHAFTPLASFSFMVFILLYVPCLATVAVIRKETLSWRWTGFSVIYPLTVAYIIAVVIYQCGRLLGWG</sequence>
<dbReference type="Pfam" id="PF02421">
    <property type="entry name" value="FeoB_N"/>
    <property type="match status" value="1"/>
</dbReference>
<evidence type="ECO:0000313" key="19">
    <source>
        <dbReference type="EMBL" id="KJD47256.1"/>
    </source>
</evidence>
<accession>A0A0D7X773</accession>
<protein>
    <recommendedName>
        <fullName evidence="13 14">Ferrous iron transport protein B</fullName>
    </recommendedName>
</protein>
<keyword evidence="10" id="KW-0406">Ion transport</keyword>
<keyword evidence="6 17" id="KW-0812">Transmembrane</keyword>
<evidence type="ECO:0000256" key="10">
    <source>
        <dbReference type="ARBA" id="ARBA00023065"/>
    </source>
</evidence>
<dbReference type="InterPro" id="IPR011640">
    <property type="entry name" value="Fe2_transport_prot_B_C"/>
</dbReference>
<comment type="subcellular location">
    <subcellularLocation>
        <location evidence="2 17">Cell membrane</location>
        <topology evidence="2 17">Multi-pass membrane protein</topology>
    </subcellularLocation>
</comment>
<evidence type="ECO:0000256" key="15">
    <source>
        <dbReference type="PIRSR" id="PIRSR603373-1"/>
    </source>
</evidence>
<evidence type="ECO:0000256" key="6">
    <source>
        <dbReference type="ARBA" id="ARBA00022692"/>
    </source>
</evidence>
<dbReference type="Proteomes" id="UP000032534">
    <property type="component" value="Unassembled WGS sequence"/>
</dbReference>
<dbReference type="PANTHER" id="PTHR43185:SF1">
    <property type="entry name" value="FE(2+) TRANSPORTER FEOB"/>
    <property type="match status" value="1"/>
</dbReference>
<keyword evidence="16" id="KW-0479">Metal-binding</keyword>
<feature type="binding site" evidence="16">
    <location>
        <position position="22"/>
    </location>
    <ligand>
        <name>Mg(2+)</name>
        <dbReference type="ChEBI" id="CHEBI:18420"/>
        <label>1</label>
    </ligand>
</feature>
<evidence type="ECO:0000256" key="16">
    <source>
        <dbReference type="PIRSR" id="PIRSR603373-2"/>
    </source>
</evidence>
<comment type="function">
    <text evidence="1 17">Probable transporter of a GTP-driven Fe(2+) uptake system.</text>
</comment>
<comment type="caution">
    <text evidence="19">The sequence shown here is derived from an EMBL/GenBank/DDBJ whole genome shotgun (WGS) entry which is preliminary data.</text>
</comment>
<dbReference type="PANTHER" id="PTHR43185">
    <property type="entry name" value="FERROUS IRON TRANSPORT PROTEIN B"/>
    <property type="match status" value="1"/>
</dbReference>
<evidence type="ECO:0000256" key="7">
    <source>
        <dbReference type="ARBA" id="ARBA00022741"/>
    </source>
</evidence>